<name>A0A1H8INS0_9RHOB</name>
<evidence type="ECO:0000313" key="2">
    <source>
        <dbReference type="EMBL" id="SEN70234.1"/>
    </source>
</evidence>
<dbReference type="InterPro" id="IPR036291">
    <property type="entry name" value="NAD(P)-bd_dom_sf"/>
</dbReference>
<sequence>MTVTDIALVGIGKIARDQHIPAISADPAFRLAATVSRSGGVDGVENHADLPALLAARPDIPAVSLTMPPVPRYAAATAAIAAGRHVMLEKPPGASLAEVLKLDRQARARGVTLFATWHSRHAEAADAARDWLADKAIRSVRIDWKEDVRKWHPGQDWIWQPGGLGVFDPGINALSLVTKILPVQLHLTEATLSFPENRAAPIAAALAFAGPDGLSAEAAFDWRQDGGEVWQIEIGTDAGTLTLVEGGARLMIDGTEQTVEAPGEYPSLYRRFAELIEQGESDVDPEPLIHVADAFMLGGRETVAAFND</sequence>
<protein>
    <submittedName>
        <fullName evidence="2">D-galactose 1-dehydrogenase</fullName>
    </submittedName>
</protein>
<dbReference type="EMBL" id="FOCM01000005">
    <property type="protein sequence ID" value="SEN70234.1"/>
    <property type="molecule type" value="Genomic_DNA"/>
</dbReference>
<dbReference type="Gene3D" id="3.30.360.10">
    <property type="entry name" value="Dihydrodipicolinate Reductase, domain 2"/>
    <property type="match status" value="1"/>
</dbReference>
<keyword evidence="3" id="KW-1185">Reference proteome</keyword>
<dbReference type="Proteomes" id="UP000199372">
    <property type="component" value="Unassembled WGS sequence"/>
</dbReference>
<dbReference type="Pfam" id="PF01408">
    <property type="entry name" value="GFO_IDH_MocA"/>
    <property type="match status" value="1"/>
</dbReference>
<dbReference type="Gene3D" id="3.40.50.720">
    <property type="entry name" value="NAD(P)-binding Rossmann-like Domain"/>
    <property type="match status" value="1"/>
</dbReference>
<evidence type="ECO:0000259" key="1">
    <source>
        <dbReference type="Pfam" id="PF01408"/>
    </source>
</evidence>
<dbReference type="SUPFAM" id="SSF51735">
    <property type="entry name" value="NAD(P)-binding Rossmann-fold domains"/>
    <property type="match status" value="1"/>
</dbReference>
<dbReference type="GO" id="GO:0000166">
    <property type="term" value="F:nucleotide binding"/>
    <property type="evidence" value="ECO:0007669"/>
    <property type="project" value="InterPro"/>
</dbReference>
<accession>A0A1H8INS0</accession>
<dbReference type="AlphaFoldDB" id="A0A1H8INS0"/>
<reference evidence="3" key="1">
    <citation type="submission" date="2016-10" db="EMBL/GenBank/DDBJ databases">
        <authorList>
            <person name="Varghese N."/>
            <person name="Submissions S."/>
        </authorList>
    </citation>
    <scope>NUCLEOTIDE SEQUENCE [LARGE SCALE GENOMIC DNA]</scope>
    <source>
        <strain evidence="3">DSM 26893</strain>
    </source>
</reference>
<proteinExistence type="predicted"/>
<dbReference type="RefSeq" id="WP_091845865.1">
    <property type="nucleotide sequence ID" value="NZ_FOCM01000005.1"/>
</dbReference>
<dbReference type="InterPro" id="IPR000683">
    <property type="entry name" value="Gfo/Idh/MocA-like_OxRdtase_N"/>
</dbReference>
<dbReference type="OrthoDB" id="9813657at2"/>
<organism evidence="2 3">
    <name type="scientific">Palleronia pelagia</name>
    <dbReference type="NCBI Taxonomy" id="387096"/>
    <lineage>
        <taxon>Bacteria</taxon>
        <taxon>Pseudomonadati</taxon>
        <taxon>Pseudomonadota</taxon>
        <taxon>Alphaproteobacteria</taxon>
        <taxon>Rhodobacterales</taxon>
        <taxon>Roseobacteraceae</taxon>
        <taxon>Palleronia</taxon>
    </lineage>
</organism>
<evidence type="ECO:0000313" key="3">
    <source>
        <dbReference type="Proteomes" id="UP000199372"/>
    </source>
</evidence>
<dbReference type="InterPro" id="IPR050463">
    <property type="entry name" value="Gfo/Idh/MocA_oxidrdct_glycsds"/>
</dbReference>
<dbReference type="PANTHER" id="PTHR43818">
    <property type="entry name" value="BCDNA.GH03377"/>
    <property type="match status" value="1"/>
</dbReference>
<feature type="domain" description="Gfo/Idh/MocA-like oxidoreductase N-terminal" evidence="1">
    <location>
        <begin position="6"/>
        <end position="114"/>
    </location>
</feature>
<gene>
    <name evidence="2" type="ORF">SAMN04488011_105302</name>
</gene>
<dbReference type="PANTHER" id="PTHR43818:SF7">
    <property type="entry name" value="DEHYDROGENASE"/>
    <property type="match status" value="1"/>
</dbReference>